<dbReference type="EMBL" id="LRPN01000033">
    <property type="protein sequence ID" value="KWZ84029.1"/>
    <property type="molecule type" value="Genomic_DNA"/>
</dbReference>
<reference evidence="2" key="1">
    <citation type="submission" date="2016-01" db="EMBL/GenBank/DDBJ databases">
        <authorList>
            <person name="Mitreva M."/>
            <person name="Pepin K.H."/>
            <person name="Mihindukulasuriya K.A."/>
            <person name="Fulton R."/>
            <person name="Fronick C."/>
            <person name="O'Laughlin M."/>
            <person name="Miner T."/>
            <person name="Herter B."/>
            <person name="Rosa B.A."/>
            <person name="Cordes M."/>
            <person name="Tomlinson C."/>
            <person name="Wollam A."/>
            <person name="Palsikar V.B."/>
            <person name="Mardis E.R."/>
            <person name="Wilson R.K."/>
        </authorList>
    </citation>
    <scope>NUCLEOTIDE SEQUENCE [LARGE SCALE GENOMIC DNA]</scope>
    <source>
        <strain evidence="2">GED7749B</strain>
    </source>
</reference>
<sequence>MSILSRICFIQVSFIITISTNYSTDSNALFPGSRKQEKPPGSARSAVLIAFH</sequence>
<name>A0A133KWE9_HEYCO</name>
<proteinExistence type="predicted"/>
<organism evidence="1 2">
    <name type="scientific">Heyndrickxia coagulans</name>
    <name type="common">Weizmannia coagulans</name>
    <dbReference type="NCBI Taxonomy" id="1398"/>
    <lineage>
        <taxon>Bacteria</taxon>
        <taxon>Bacillati</taxon>
        <taxon>Bacillota</taxon>
        <taxon>Bacilli</taxon>
        <taxon>Bacillales</taxon>
        <taxon>Bacillaceae</taxon>
        <taxon>Heyndrickxia</taxon>
    </lineage>
</organism>
<comment type="caution">
    <text evidence="1">The sequence shown here is derived from an EMBL/GenBank/DDBJ whole genome shotgun (WGS) entry which is preliminary data.</text>
</comment>
<evidence type="ECO:0000313" key="1">
    <source>
        <dbReference type="EMBL" id="KWZ84029.1"/>
    </source>
</evidence>
<accession>A0A133KWE9</accession>
<dbReference type="AlphaFoldDB" id="A0A133KWE9"/>
<gene>
    <name evidence="1" type="ORF">HMPREF3213_01088</name>
</gene>
<dbReference type="Proteomes" id="UP000070376">
    <property type="component" value="Unassembled WGS sequence"/>
</dbReference>
<dbReference type="PATRIC" id="fig|1398.22.peg.1097"/>
<evidence type="ECO:0000313" key="2">
    <source>
        <dbReference type="Proteomes" id="UP000070376"/>
    </source>
</evidence>
<protein>
    <submittedName>
        <fullName evidence="1">Uncharacterized protein</fullName>
    </submittedName>
</protein>